<dbReference type="FunFam" id="4.10.1240.50:FF:000002">
    <property type="entry name" value="REST corepressor isoform X1"/>
    <property type="match status" value="1"/>
</dbReference>
<dbReference type="InterPro" id="IPR049048">
    <property type="entry name" value="REST_helical"/>
</dbReference>
<evidence type="ECO:0000313" key="10">
    <source>
        <dbReference type="EMBL" id="CAB3988595.1"/>
    </source>
</evidence>
<comment type="subcellular location">
    <subcellularLocation>
        <location evidence="1">Nucleus</location>
    </subcellularLocation>
</comment>
<dbReference type="SUPFAM" id="SSF46689">
    <property type="entry name" value="Homeodomain-like"/>
    <property type="match status" value="2"/>
</dbReference>
<dbReference type="CDD" id="cd00167">
    <property type="entry name" value="SANT"/>
    <property type="match status" value="1"/>
</dbReference>
<dbReference type="GO" id="GO:0000118">
    <property type="term" value="C:histone deacetylase complex"/>
    <property type="evidence" value="ECO:0007669"/>
    <property type="project" value="TreeGrafter"/>
</dbReference>
<feature type="compositionally biased region" description="Basic and acidic residues" evidence="9">
    <location>
        <begin position="188"/>
        <end position="211"/>
    </location>
</feature>
<feature type="region of interest" description="Disordered" evidence="9">
    <location>
        <begin position="270"/>
        <end position="297"/>
    </location>
</feature>
<keyword evidence="5" id="KW-0175">Coiled coil</keyword>
<feature type="compositionally biased region" description="Polar residues" evidence="9">
    <location>
        <begin position="463"/>
        <end position="486"/>
    </location>
</feature>
<comment type="similarity">
    <text evidence="8">Belongs to the CoREST family.</text>
</comment>
<feature type="region of interest" description="Disordered" evidence="9">
    <location>
        <begin position="180"/>
        <end position="229"/>
    </location>
</feature>
<dbReference type="AlphaFoldDB" id="A0A6S7GA36"/>
<evidence type="ECO:0000256" key="1">
    <source>
        <dbReference type="ARBA" id="ARBA00004123"/>
    </source>
</evidence>
<feature type="region of interest" description="Disordered" evidence="9">
    <location>
        <begin position="423"/>
        <end position="541"/>
    </location>
</feature>
<dbReference type="PANTHER" id="PTHR16089">
    <property type="entry name" value="REST COREPRESSOR COREST PROTEIN-RELATED"/>
    <property type="match status" value="1"/>
</dbReference>
<name>A0A6S7GA36_PARCT</name>
<dbReference type="InterPro" id="IPR017884">
    <property type="entry name" value="SANT_dom"/>
</dbReference>
<dbReference type="Gene3D" id="4.10.1240.50">
    <property type="match status" value="1"/>
</dbReference>
<gene>
    <name evidence="10" type="ORF">PACLA_8A057249</name>
</gene>
<evidence type="ECO:0000256" key="7">
    <source>
        <dbReference type="ARBA" id="ARBA00023242"/>
    </source>
</evidence>
<evidence type="ECO:0000256" key="5">
    <source>
        <dbReference type="ARBA" id="ARBA00023054"/>
    </source>
</evidence>
<dbReference type="PROSITE" id="PS51156">
    <property type="entry name" value="ELM2"/>
    <property type="match status" value="1"/>
</dbReference>
<dbReference type="OrthoDB" id="10064338at2759"/>
<keyword evidence="4" id="KW-0805">Transcription regulation</keyword>
<dbReference type="Gene3D" id="1.10.10.60">
    <property type="entry name" value="Homeodomain-like"/>
    <property type="match status" value="1"/>
</dbReference>
<evidence type="ECO:0000256" key="6">
    <source>
        <dbReference type="ARBA" id="ARBA00023163"/>
    </source>
</evidence>
<evidence type="ECO:0000256" key="2">
    <source>
        <dbReference type="ARBA" id="ARBA00022491"/>
    </source>
</evidence>
<reference evidence="10" key="1">
    <citation type="submission" date="2020-04" db="EMBL/GenBank/DDBJ databases">
        <authorList>
            <person name="Alioto T."/>
            <person name="Alioto T."/>
            <person name="Gomez Garrido J."/>
        </authorList>
    </citation>
    <scope>NUCLEOTIDE SEQUENCE</scope>
    <source>
        <strain evidence="10">A484AB</strain>
    </source>
</reference>
<dbReference type="GO" id="GO:0005667">
    <property type="term" value="C:transcription regulator complex"/>
    <property type="evidence" value="ECO:0007669"/>
    <property type="project" value="TreeGrafter"/>
</dbReference>
<keyword evidence="6" id="KW-0804">Transcription</keyword>
<dbReference type="Proteomes" id="UP001152795">
    <property type="component" value="Unassembled WGS sequence"/>
</dbReference>
<dbReference type="GO" id="GO:0006357">
    <property type="term" value="P:regulation of transcription by RNA polymerase II"/>
    <property type="evidence" value="ECO:0007669"/>
    <property type="project" value="TreeGrafter"/>
</dbReference>
<evidence type="ECO:0000256" key="4">
    <source>
        <dbReference type="ARBA" id="ARBA00023015"/>
    </source>
</evidence>
<comment type="caution">
    <text evidence="10">The sequence shown here is derived from an EMBL/GenBank/DDBJ whole genome shotgun (WGS) entry which is preliminary data.</text>
</comment>
<dbReference type="PANTHER" id="PTHR16089:SF28">
    <property type="entry name" value="REST COREPRESSOR"/>
    <property type="match status" value="1"/>
</dbReference>
<evidence type="ECO:0000256" key="3">
    <source>
        <dbReference type="ARBA" id="ARBA00022737"/>
    </source>
</evidence>
<dbReference type="Pfam" id="PF20878">
    <property type="entry name" value="REST_helical"/>
    <property type="match status" value="1"/>
</dbReference>
<sequence>MADKSKSIMKKPDIIKSEAMDIDEIQSNESDGETEHGMRVGEEYQAVVPELIIDKDKYEPSHKALLVWSPNAHITDEKLDEYLQRAKDKHGYNMEQALGMLFWHKHNIDRSLTDLANFTPFPDEWSMEDKVLFEQAFNSHGKSFKKLQQSLQDKSISSLVKFYYSWKKTRSRTSLIDRQAKRVSLQRDQSDNDSDKSDTSDSDFEPEKEGRSNGGLKRSLPGKQNPPPQIVPASICANCGTQAGQMHTTPKGIMCNACYQFWRRTGIMRSRSSNHAKSDSHNARSQGKGKRKPPKGMTITQESLLVVSGLHSNAHLRPLDMDIINLKRQIQTNKQNISQDRFDLQVGINDVRGLEPSLKNNARWSNEELTLAVQSVRRYGKDFQAMADVLQNKTVSQCRNFYVNHRKRYDLEQVLEDYETEQGIVRTDKKDGDQVPSPDSGGSSVPSPGTTVQGNPPPLTKPSPVSTQSMFSNPTPYRNNVPSTGLSVPPPPLIKPTPMNYPVQVLLPSGVSSPPPQLVSQDSPYVPPHSGTTPPLRPTKV</sequence>
<organism evidence="10 11">
    <name type="scientific">Paramuricea clavata</name>
    <name type="common">Red gorgonian</name>
    <name type="synonym">Violescent sea-whip</name>
    <dbReference type="NCBI Taxonomy" id="317549"/>
    <lineage>
        <taxon>Eukaryota</taxon>
        <taxon>Metazoa</taxon>
        <taxon>Cnidaria</taxon>
        <taxon>Anthozoa</taxon>
        <taxon>Octocorallia</taxon>
        <taxon>Malacalcyonacea</taxon>
        <taxon>Plexauridae</taxon>
        <taxon>Paramuricea</taxon>
    </lineage>
</organism>
<dbReference type="InterPro" id="IPR051066">
    <property type="entry name" value="Trans_reg/Corepressor"/>
</dbReference>
<accession>A0A6S7GA36</accession>
<proteinExistence type="inferred from homology"/>
<dbReference type="Gene3D" id="1.20.58.1880">
    <property type="match status" value="1"/>
</dbReference>
<dbReference type="SMART" id="SM01189">
    <property type="entry name" value="ELM2"/>
    <property type="match status" value="1"/>
</dbReference>
<dbReference type="Pfam" id="PF00249">
    <property type="entry name" value="Myb_DNA-binding"/>
    <property type="match status" value="1"/>
</dbReference>
<dbReference type="FunFam" id="1.10.10.60:FF:000033">
    <property type="entry name" value="REST corepressor 3"/>
    <property type="match status" value="1"/>
</dbReference>
<evidence type="ECO:0000256" key="8">
    <source>
        <dbReference type="ARBA" id="ARBA00038011"/>
    </source>
</evidence>
<dbReference type="InterPro" id="IPR001005">
    <property type="entry name" value="SANT/Myb"/>
</dbReference>
<keyword evidence="3" id="KW-0677">Repeat</keyword>
<dbReference type="PROSITE" id="PS51293">
    <property type="entry name" value="SANT"/>
    <property type="match status" value="2"/>
</dbReference>
<evidence type="ECO:0000313" key="11">
    <source>
        <dbReference type="Proteomes" id="UP001152795"/>
    </source>
</evidence>
<dbReference type="EMBL" id="CACRXK020001350">
    <property type="protein sequence ID" value="CAB3988595.1"/>
    <property type="molecule type" value="Genomic_DNA"/>
</dbReference>
<dbReference type="InterPro" id="IPR009057">
    <property type="entry name" value="Homeodomain-like_sf"/>
</dbReference>
<dbReference type="FunFam" id="1.20.58.1880:FF:000001">
    <property type="entry name" value="REST corepressor 1"/>
    <property type="match status" value="1"/>
</dbReference>
<keyword evidence="2" id="KW-0678">Repressor</keyword>
<keyword evidence="11" id="KW-1185">Reference proteome</keyword>
<dbReference type="Pfam" id="PF01448">
    <property type="entry name" value="ELM2"/>
    <property type="match status" value="1"/>
</dbReference>
<dbReference type="GO" id="GO:0003714">
    <property type="term" value="F:transcription corepressor activity"/>
    <property type="evidence" value="ECO:0007669"/>
    <property type="project" value="TreeGrafter"/>
</dbReference>
<protein>
    <submittedName>
        <fullName evidence="10">REST corepressor 3</fullName>
    </submittedName>
</protein>
<dbReference type="SMART" id="SM00717">
    <property type="entry name" value="SANT"/>
    <property type="match status" value="2"/>
</dbReference>
<feature type="compositionally biased region" description="Low complexity" evidence="9">
    <location>
        <begin position="434"/>
        <end position="449"/>
    </location>
</feature>
<evidence type="ECO:0000256" key="9">
    <source>
        <dbReference type="SAM" id="MobiDB-lite"/>
    </source>
</evidence>
<dbReference type="InterPro" id="IPR000949">
    <property type="entry name" value="ELM2_dom"/>
</dbReference>
<feature type="compositionally biased region" description="Low complexity" evidence="9">
    <location>
        <begin position="502"/>
        <end position="524"/>
    </location>
</feature>
<keyword evidence="7" id="KW-0539">Nucleus</keyword>